<comment type="caution">
    <text evidence="1">The sequence shown here is derived from an EMBL/GenBank/DDBJ whole genome shotgun (WGS) entry which is preliminary data.</text>
</comment>
<sequence length="100" mass="11597">MYKVIIILTAAFLSRNKVGQESHCSTKEKQNRIWEWFFGSIIDSRLHLLATTPVDLSCYHPSVRRYKAKPTQQTTITMSLLVKHVLLARLHVTYIAKVVR</sequence>
<protein>
    <submittedName>
        <fullName evidence="1">Uncharacterized protein</fullName>
    </submittedName>
</protein>
<evidence type="ECO:0000313" key="1">
    <source>
        <dbReference type="EMBL" id="TMW99988.1"/>
    </source>
</evidence>
<proteinExistence type="predicted"/>
<organism evidence="1">
    <name type="scientific">Solanum chilense</name>
    <name type="common">Tomato</name>
    <name type="synonym">Lycopersicon chilense</name>
    <dbReference type="NCBI Taxonomy" id="4083"/>
    <lineage>
        <taxon>Eukaryota</taxon>
        <taxon>Viridiplantae</taxon>
        <taxon>Streptophyta</taxon>
        <taxon>Embryophyta</taxon>
        <taxon>Tracheophyta</taxon>
        <taxon>Spermatophyta</taxon>
        <taxon>Magnoliopsida</taxon>
        <taxon>eudicotyledons</taxon>
        <taxon>Gunneridae</taxon>
        <taxon>Pentapetalae</taxon>
        <taxon>asterids</taxon>
        <taxon>lamiids</taxon>
        <taxon>Solanales</taxon>
        <taxon>Solanaceae</taxon>
        <taxon>Solanoideae</taxon>
        <taxon>Solaneae</taxon>
        <taxon>Solanum</taxon>
        <taxon>Solanum subgen. Lycopersicon</taxon>
    </lineage>
</organism>
<gene>
    <name evidence="1" type="ORF">EJD97_001565</name>
</gene>
<reference evidence="1" key="1">
    <citation type="submission" date="2019-05" db="EMBL/GenBank/DDBJ databases">
        <title>The de novo reference genome and transcriptome assemblies of the wild tomato species Solanum chilense.</title>
        <authorList>
            <person name="Stam R."/>
            <person name="Nosenko T."/>
            <person name="Hoerger A.C."/>
            <person name="Stephan W."/>
            <person name="Seidel M.A."/>
            <person name="Kuhn J.M.M."/>
            <person name="Haberer G."/>
            <person name="Tellier A."/>
        </authorList>
    </citation>
    <scope>NUCLEOTIDE SEQUENCE</scope>
    <source>
        <tissue evidence="1">Mature leaves</tissue>
    </source>
</reference>
<name>A0A6N2C121_SOLCI</name>
<dbReference type="AlphaFoldDB" id="A0A6N2C121"/>
<dbReference type="EMBL" id="RXGB01001165">
    <property type="protein sequence ID" value="TMW99988.1"/>
    <property type="molecule type" value="Genomic_DNA"/>
</dbReference>
<accession>A0A6N2C121</accession>